<evidence type="ECO:0000256" key="1">
    <source>
        <dbReference type="ARBA" id="ARBA00004141"/>
    </source>
</evidence>
<feature type="transmembrane region" description="Helical" evidence="6">
    <location>
        <begin position="321"/>
        <end position="343"/>
    </location>
</feature>
<proteinExistence type="predicted"/>
<evidence type="ECO:0000256" key="6">
    <source>
        <dbReference type="SAM" id="Phobius"/>
    </source>
</evidence>
<evidence type="ECO:0000313" key="9">
    <source>
        <dbReference type="Proteomes" id="UP000325579"/>
    </source>
</evidence>
<dbReference type="Pfam" id="PF07690">
    <property type="entry name" value="MFS_1"/>
    <property type="match status" value="1"/>
</dbReference>
<dbReference type="PROSITE" id="PS50850">
    <property type="entry name" value="MFS"/>
    <property type="match status" value="1"/>
</dbReference>
<keyword evidence="9" id="KW-1185">Reference proteome</keyword>
<comment type="subcellular location">
    <subcellularLocation>
        <location evidence="1">Membrane</location>
        <topology evidence="1">Multi-pass membrane protein</topology>
    </subcellularLocation>
</comment>
<gene>
    <name evidence="8" type="ORF">BDV37DRAFT_269781</name>
</gene>
<feature type="transmembrane region" description="Helical" evidence="6">
    <location>
        <begin position="74"/>
        <end position="97"/>
    </location>
</feature>
<dbReference type="GeneID" id="43669119"/>
<protein>
    <submittedName>
        <fullName evidence="8">Major facilitator superfamily domain-containing protein</fullName>
    </submittedName>
</protein>
<feature type="region of interest" description="Disordered" evidence="5">
    <location>
        <begin position="1"/>
        <end position="20"/>
    </location>
</feature>
<evidence type="ECO:0000256" key="5">
    <source>
        <dbReference type="SAM" id="MobiDB-lite"/>
    </source>
</evidence>
<dbReference type="Proteomes" id="UP000325579">
    <property type="component" value="Unassembled WGS sequence"/>
</dbReference>
<dbReference type="SUPFAM" id="SSF103473">
    <property type="entry name" value="MFS general substrate transporter"/>
    <property type="match status" value="1"/>
</dbReference>
<evidence type="ECO:0000256" key="4">
    <source>
        <dbReference type="ARBA" id="ARBA00023136"/>
    </source>
</evidence>
<feature type="compositionally biased region" description="Polar residues" evidence="5">
    <location>
        <begin position="1"/>
        <end position="12"/>
    </location>
</feature>
<dbReference type="InterPro" id="IPR020846">
    <property type="entry name" value="MFS_dom"/>
</dbReference>
<dbReference type="PANTHER" id="PTHR23502">
    <property type="entry name" value="MAJOR FACILITATOR SUPERFAMILY"/>
    <property type="match status" value="1"/>
</dbReference>
<organism evidence="8 9">
    <name type="scientific">Aspergillus pseudonomiae</name>
    <dbReference type="NCBI Taxonomy" id="1506151"/>
    <lineage>
        <taxon>Eukaryota</taxon>
        <taxon>Fungi</taxon>
        <taxon>Dikarya</taxon>
        <taxon>Ascomycota</taxon>
        <taxon>Pezizomycotina</taxon>
        <taxon>Eurotiomycetes</taxon>
        <taxon>Eurotiomycetidae</taxon>
        <taxon>Eurotiales</taxon>
        <taxon>Aspergillaceae</taxon>
        <taxon>Aspergillus</taxon>
        <taxon>Aspergillus subgen. Circumdati</taxon>
    </lineage>
</organism>
<feature type="transmembrane region" description="Helical" evidence="6">
    <location>
        <begin position="104"/>
        <end position="123"/>
    </location>
</feature>
<dbReference type="RefSeq" id="XP_031944057.1">
    <property type="nucleotide sequence ID" value="XM_032084428.1"/>
</dbReference>
<dbReference type="Gene3D" id="1.20.1250.20">
    <property type="entry name" value="MFS general substrate transporter like domains"/>
    <property type="match status" value="1"/>
</dbReference>
<evidence type="ECO:0000256" key="2">
    <source>
        <dbReference type="ARBA" id="ARBA00022692"/>
    </source>
</evidence>
<feature type="transmembrane region" description="Helical" evidence="6">
    <location>
        <begin position="129"/>
        <end position="152"/>
    </location>
</feature>
<dbReference type="PANTHER" id="PTHR23502:SF150">
    <property type="entry name" value="MAJOR FACILITATOR SUPERFAMILY (MFS) PROFILE DOMAIN-CONTAINING PROTEIN-RELATED"/>
    <property type="match status" value="1"/>
</dbReference>
<dbReference type="InterPro" id="IPR011701">
    <property type="entry name" value="MFS"/>
</dbReference>
<evidence type="ECO:0000313" key="8">
    <source>
        <dbReference type="EMBL" id="KAE8406738.1"/>
    </source>
</evidence>
<feature type="transmembrane region" description="Helical" evidence="6">
    <location>
        <begin position="195"/>
        <end position="213"/>
    </location>
</feature>
<accession>A0A5N7DMM2</accession>
<dbReference type="EMBL" id="ML736752">
    <property type="protein sequence ID" value="KAE8406738.1"/>
    <property type="molecule type" value="Genomic_DNA"/>
</dbReference>
<evidence type="ECO:0000259" key="7">
    <source>
        <dbReference type="PROSITE" id="PS50850"/>
    </source>
</evidence>
<feature type="transmembrane region" description="Helical" evidence="6">
    <location>
        <begin position="461"/>
        <end position="485"/>
    </location>
</feature>
<keyword evidence="2 6" id="KW-0812">Transmembrane</keyword>
<dbReference type="GO" id="GO:0005886">
    <property type="term" value="C:plasma membrane"/>
    <property type="evidence" value="ECO:0007669"/>
    <property type="project" value="TreeGrafter"/>
</dbReference>
<feature type="transmembrane region" description="Helical" evidence="6">
    <location>
        <begin position="164"/>
        <end position="183"/>
    </location>
</feature>
<feature type="transmembrane region" description="Helical" evidence="6">
    <location>
        <begin position="373"/>
        <end position="392"/>
    </location>
</feature>
<dbReference type="AlphaFoldDB" id="A0A5N7DMM2"/>
<feature type="transmembrane region" description="Helical" evidence="6">
    <location>
        <begin position="436"/>
        <end position="455"/>
    </location>
</feature>
<feature type="transmembrane region" description="Helical" evidence="6">
    <location>
        <begin position="398"/>
        <end position="424"/>
    </location>
</feature>
<dbReference type="GO" id="GO:0022857">
    <property type="term" value="F:transmembrane transporter activity"/>
    <property type="evidence" value="ECO:0007669"/>
    <property type="project" value="InterPro"/>
</dbReference>
<dbReference type="OrthoDB" id="2441642at2759"/>
<keyword evidence="4 6" id="KW-0472">Membrane</keyword>
<name>A0A5N7DMM2_9EURO</name>
<reference evidence="8 9" key="1">
    <citation type="submission" date="2019-04" db="EMBL/GenBank/DDBJ databases">
        <authorList>
            <consortium name="DOE Joint Genome Institute"/>
            <person name="Mondo S."/>
            <person name="Kjaerbolling I."/>
            <person name="Vesth T."/>
            <person name="Frisvad J.C."/>
            <person name="Nybo J.L."/>
            <person name="Theobald S."/>
            <person name="Kildgaard S."/>
            <person name="Isbrandt T."/>
            <person name="Kuo A."/>
            <person name="Sato A."/>
            <person name="Lyhne E.K."/>
            <person name="Kogle M.E."/>
            <person name="Wiebenga A."/>
            <person name="Kun R.S."/>
            <person name="Lubbers R.J."/>
            <person name="Makela M.R."/>
            <person name="Barry K."/>
            <person name="Chovatia M."/>
            <person name="Clum A."/>
            <person name="Daum C."/>
            <person name="Haridas S."/>
            <person name="He G."/>
            <person name="LaButti K."/>
            <person name="Lipzen A."/>
            <person name="Riley R."/>
            <person name="Salamov A."/>
            <person name="Simmons B.A."/>
            <person name="Magnuson J.K."/>
            <person name="Henrissat B."/>
            <person name="Mortensen U.H."/>
            <person name="Larsen T.O."/>
            <person name="Devries R.P."/>
            <person name="Grigoriev I.V."/>
            <person name="Machida M."/>
            <person name="Baker S.E."/>
            <person name="Andersen M.R."/>
            <person name="Cantor M.N."/>
            <person name="Hua S.X."/>
        </authorList>
    </citation>
    <scope>NUCLEOTIDE SEQUENCE [LARGE SCALE GENOMIC DNA]</scope>
    <source>
        <strain evidence="8 9">CBS 119388</strain>
    </source>
</reference>
<feature type="domain" description="Major facilitator superfamily (MFS) profile" evidence="7">
    <location>
        <begin position="40"/>
        <end position="488"/>
    </location>
</feature>
<dbReference type="Gene3D" id="1.20.1720.10">
    <property type="entry name" value="Multidrug resistance protein D"/>
    <property type="match status" value="1"/>
</dbReference>
<feature type="transmembrane region" description="Helical" evidence="6">
    <location>
        <begin position="281"/>
        <end position="301"/>
    </location>
</feature>
<sequence>MEGYRPSSQARNGPSDEMGSAYSKSESAYSVFMNYEKILFTSFTSFGMVLCMFATNIILPAMPVMGDEYHMSSAMINLIITSYMVIQGISPALLSIISDVHGRCLAWMLALSLYTVANVGLALQTDFVALVLLRCLQSIGSSCAIPFGFAVAADITSPSERGRFIGPMHGSVMGAFAFGPVIGGTLTTYLGWRSIFWFLSISSGLFLSAYVLFMPETARAVVGDGSVAPRRWWTKPVFHNTKRLQHDAAQRPAQPQRRRERPQTALHMIFASLRIIGKKDAFVLIMYTSLLYFGVSALWSTTANHFGQRYGLSTLYLGLSFMPYGILGGLGMVISGTLLDYNYRRLSKQHGMTSDHPSSNPNGFSIKISRLQVAMPFMFLLAFSFTAYGWIVQEHLPLAAVLVFQALIGLGSTPLLGIIYTLLIDLFPDQTATVSGVADLIRCLFGAISAAVIDYMLVGMGWGWCFTLLGLTLLLSLCFVAFMLFNSAL</sequence>
<evidence type="ECO:0000256" key="3">
    <source>
        <dbReference type="ARBA" id="ARBA00022989"/>
    </source>
</evidence>
<keyword evidence="3 6" id="KW-1133">Transmembrane helix</keyword>
<dbReference type="InterPro" id="IPR036259">
    <property type="entry name" value="MFS_trans_sf"/>
</dbReference>
<feature type="transmembrane region" description="Helical" evidence="6">
    <location>
        <begin position="38"/>
        <end position="62"/>
    </location>
</feature>